<organism evidence="5 6">
    <name type="scientific">Streptomyces fulvorobeus</name>
    <dbReference type="NCBI Taxonomy" id="284028"/>
    <lineage>
        <taxon>Bacteria</taxon>
        <taxon>Bacillati</taxon>
        <taxon>Actinomycetota</taxon>
        <taxon>Actinomycetes</taxon>
        <taxon>Kitasatosporales</taxon>
        <taxon>Streptomycetaceae</taxon>
        <taxon>Streptomyces</taxon>
    </lineage>
</organism>
<feature type="domain" description="HTH tetR-type" evidence="4">
    <location>
        <begin position="23"/>
        <end position="83"/>
    </location>
</feature>
<evidence type="ECO:0000259" key="4">
    <source>
        <dbReference type="PROSITE" id="PS50977"/>
    </source>
</evidence>
<gene>
    <name evidence="5" type="ORF">HEB29_000503</name>
</gene>
<reference evidence="5 6" key="1">
    <citation type="submission" date="2020-07" db="EMBL/GenBank/DDBJ databases">
        <title>Sequencing the genomes of 1000 actinobacteria strains.</title>
        <authorList>
            <person name="Klenk H.-P."/>
        </authorList>
    </citation>
    <scope>NUCLEOTIDE SEQUENCE [LARGE SCALE GENOMIC DNA]</scope>
    <source>
        <strain evidence="5 6">DSM 41455</strain>
    </source>
</reference>
<dbReference type="PANTHER" id="PTHR30055:SF226">
    <property type="entry name" value="HTH-TYPE TRANSCRIPTIONAL REGULATOR PKSA"/>
    <property type="match status" value="1"/>
</dbReference>
<dbReference type="InterPro" id="IPR023772">
    <property type="entry name" value="DNA-bd_HTH_TetR-type_CS"/>
</dbReference>
<dbReference type="InterPro" id="IPR041347">
    <property type="entry name" value="MftR_C"/>
</dbReference>
<comment type="caution">
    <text evidence="5">The sequence shown here is derived from an EMBL/GenBank/DDBJ whole genome shotgun (WGS) entry which is preliminary data.</text>
</comment>
<name>A0A7Y9KV89_9ACTN</name>
<evidence type="ECO:0000313" key="6">
    <source>
        <dbReference type="Proteomes" id="UP000530403"/>
    </source>
</evidence>
<dbReference type="PRINTS" id="PR00455">
    <property type="entry name" value="HTHTETR"/>
</dbReference>
<dbReference type="SUPFAM" id="SSF46689">
    <property type="entry name" value="Homeodomain-like"/>
    <property type="match status" value="1"/>
</dbReference>
<dbReference type="EMBL" id="JACCCF010000001">
    <property type="protein sequence ID" value="NYE39492.1"/>
    <property type="molecule type" value="Genomic_DNA"/>
</dbReference>
<dbReference type="AlphaFoldDB" id="A0A7Y9KV89"/>
<protein>
    <submittedName>
        <fullName evidence="5">AcrR family transcriptional regulator</fullName>
    </submittedName>
</protein>
<dbReference type="PANTHER" id="PTHR30055">
    <property type="entry name" value="HTH-TYPE TRANSCRIPTIONAL REGULATOR RUTR"/>
    <property type="match status" value="1"/>
</dbReference>
<feature type="region of interest" description="Disordered" evidence="3">
    <location>
        <begin position="1"/>
        <end position="22"/>
    </location>
</feature>
<dbReference type="Proteomes" id="UP000530403">
    <property type="component" value="Unassembled WGS sequence"/>
</dbReference>
<feature type="compositionally biased region" description="Low complexity" evidence="3">
    <location>
        <begin position="10"/>
        <end position="21"/>
    </location>
</feature>
<evidence type="ECO:0000256" key="1">
    <source>
        <dbReference type="ARBA" id="ARBA00023125"/>
    </source>
</evidence>
<evidence type="ECO:0000256" key="3">
    <source>
        <dbReference type="SAM" id="MobiDB-lite"/>
    </source>
</evidence>
<dbReference type="PROSITE" id="PS50977">
    <property type="entry name" value="HTH_TETR_2"/>
    <property type="match status" value="1"/>
</dbReference>
<dbReference type="InterPro" id="IPR001647">
    <property type="entry name" value="HTH_TetR"/>
</dbReference>
<dbReference type="Pfam" id="PF17754">
    <property type="entry name" value="TetR_C_14"/>
    <property type="match status" value="1"/>
</dbReference>
<keyword evidence="1 2" id="KW-0238">DNA-binding</keyword>
<evidence type="ECO:0000313" key="5">
    <source>
        <dbReference type="EMBL" id="NYE39492.1"/>
    </source>
</evidence>
<feature type="DNA-binding region" description="H-T-H motif" evidence="2">
    <location>
        <begin position="46"/>
        <end position="65"/>
    </location>
</feature>
<sequence length="271" mass="29056">MTEARRGRRVAAGPASGSSPVKAPMREALAEAAFQLFLERGFERTTVDDIVARAGVGRRSFFRYFPSKEDAVFPDHERCLADMTALLERGDDPDPVGAVCDAARLVMRMYAANPEFSVQRYGLTQEVPGLRTYELSVVRRYEGTLAGYLRRRWAKAPDGGLRADVVAAAVVAAHNNALRSWLRSGGEGDAEAAVDHALGLVRGVWGEPDGPGGGEPAAEHVGAAEREKAPFTLRGGDPDVDPEGDVIVMVASRKAPLWRVVQSVEAAMAAG</sequence>
<proteinExistence type="predicted"/>
<dbReference type="PROSITE" id="PS01081">
    <property type="entry name" value="HTH_TETR_1"/>
    <property type="match status" value="1"/>
</dbReference>
<dbReference type="GO" id="GO:0000976">
    <property type="term" value="F:transcription cis-regulatory region binding"/>
    <property type="evidence" value="ECO:0007669"/>
    <property type="project" value="TreeGrafter"/>
</dbReference>
<dbReference type="Gene3D" id="1.10.357.10">
    <property type="entry name" value="Tetracycline Repressor, domain 2"/>
    <property type="match status" value="1"/>
</dbReference>
<evidence type="ECO:0000256" key="2">
    <source>
        <dbReference type="PROSITE-ProRule" id="PRU00335"/>
    </source>
</evidence>
<dbReference type="GO" id="GO:0003700">
    <property type="term" value="F:DNA-binding transcription factor activity"/>
    <property type="evidence" value="ECO:0007669"/>
    <property type="project" value="TreeGrafter"/>
</dbReference>
<dbReference type="InterPro" id="IPR009057">
    <property type="entry name" value="Homeodomain-like_sf"/>
</dbReference>
<dbReference type="InterPro" id="IPR050109">
    <property type="entry name" value="HTH-type_TetR-like_transc_reg"/>
</dbReference>
<dbReference type="Pfam" id="PF00440">
    <property type="entry name" value="TetR_N"/>
    <property type="match status" value="1"/>
</dbReference>
<accession>A0A7Y9KV89</accession>